<organism evidence="6 7">
    <name type="scientific">Vibrio aestuarianus</name>
    <dbReference type="NCBI Taxonomy" id="28171"/>
    <lineage>
        <taxon>Bacteria</taxon>
        <taxon>Pseudomonadati</taxon>
        <taxon>Pseudomonadota</taxon>
        <taxon>Gammaproteobacteria</taxon>
        <taxon>Vibrionales</taxon>
        <taxon>Vibrionaceae</taxon>
        <taxon>Vibrio</taxon>
    </lineage>
</organism>
<evidence type="ECO:0000313" key="7">
    <source>
        <dbReference type="Proteomes" id="UP001140973"/>
    </source>
</evidence>
<feature type="signal peptide" evidence="4">
    <location>
        <begin position="1"/>
        <end position="21"/>
    </location>
</feature>
<evidence type="ECO:0000313" key="6">
    <source>
        <dbReference type="EMBL" id="MDE1356111.1"/>
    </source>
</evidence>
<evidence type="ECO:0000256" key="4">
    <source>
        <dbReference type="SAM" id="SignalP"/>
    </source>
</evidence>
<dbReference type="PANTHER" id="PTHR34501">
    <property type="entry name" value="PROTEIN YDDL-RELATED"/>
    <property type="match status" value="1"/>
</dbReference>
<dbReference type="PANTHER" id="PTHR34501:SF2">
    <property type="entry name" value="OUTER MEMBRANE PORIN F-RELATED"/>
    <property type="match status" value="1"/>
</dbReference>
<comment type="caution">
    <text evidence="6">The sequence shown here is derived from an EMBL/GenBank/DDBJ whole genome shotgun (WGS) entry which is preliminary data.</text>
</comment>
<dbReference type="SUPFAM" id="SSF56935">
    <property type="entry name" value="Porins"/>
    <property type="match status" value="1"/>
</dbReference>
<dbReference type="InterPro" id="IPR033900">
    <property type="entry name" value="Gram_neg_porin_domain"/>
</dbReference>
<feature type="domain" description="Porin" evidence="5">
    <location>
        <begin position="9"/>
        <end position="323"/>
    </location>
</feature>
<dbReference type="InterPro" id="IPR050298">
    <property type="entry name" value="Gram-neg_bact_OMP"/>
</dbReference>
<dbReference type="GO" id="GO:0015288">
    <property type="term" value="F:porin activity"/>
    <property type="evidence" value="ECO:0007669"/>
    <property type="project" value="InterPro"/>
</dbReference>
<evidence type="ECO:0000256" key="1">
    <source>
        <dbReference type="ARBA" id="ARBA00004571"/>
    </source>
</evidence>
<comment type="subcellular location">
    <subcellularLocation>
        <location evidence="1">Cell outer membrane</location>
        <topology evidence="1">Multi-pass membrane protein</topology>
    </subcellularLocation>
</comment>
<keyword evidence="2 4" id="KW-0732">Signal</keyword>
<dbReference type="Pfam" id="PF13609">
    <property type="entry name" value="Porin_4"/>
    <property type="match status" value="1"/>
</dbReference>
<sequence>MNKTLIALAVSAAAVATGVNAESVNVNQSGDRTGSTVYSSQGSTLEIGGRAEARLSVKDGNAEDASRVRLNFLGKVAINDSLYGVGFYEGEFVGSDSDVDNRYVYAGIGGNFGEVTYGKNDGALGVITDFTDIMSYHGNSAAYKIDVADRTDNMVSYKGQFADFGLKASYNFADRTDSNTDSGYDNNDEDGYSLSAIYAIGDTGVKLGAGYADGVRSYKEGKVSKTATDASQYILAVSYQISDFYVAGTFVDGDEKQGTAKVDRTGYEFAAGYKLGQAAFTTTYNKLEEKASGDKVDTADNIAIDATYYFKPNFRTYISYNFNLLDEDKGITKAQAEDELALGLRYDF</sequence>
<evidence type="ECO:0000256" key="3">
    <source>
        <dbReference type="ARBA" id="ARBA00023136"/>
    </source>
</evidence>
<dbReference type="AlphaFoldDB" id="A0A9X4FI54"/>
<name>A0A9X4FI54_9VIBR</name>
<dbReference type="Proteomes" id="UP001140973">
    <property type="component" value="Unassembled WGS sequence"/>
</dbReference>
<evidence type="ECO:0000256" key="2">
    <source>
        <dbReference type="ARBA" id="ARBA00022729"/>
    </source>
</evidence>
<evidence type="ECO:0000259" key="5">
    <source>
        <dbReference type="Pfam" id="PF13609"/>
    </source>
</evidence>
<dbReference type="GO" id="GO:0009279">
    <property type="term" value="C:cell outer membrane"/>
    <property type="evidence" value="ECO:0007669"/>
    <property type="project" value="UniProtKB-SubCell"/>
</dbReference>
<dbReference type="Gene3D" id="2.40.160.10">
    <property type="entry name" value="Porin"/>
    <property type="match status" value="1"/>
</dbReference>
<feature type="chain" id="PRO_5040816046" evidence="4">
    <location>
        <begin position="22"/>
        <end position="348"/>
    </location>
</feature>
<dbReference type="InterPro" id="IPR023614">
    <property type="entry name" value="Porin_dom_sf"/>
</dbReference>
<dbReference type="EMBL" id="JAKNAP010000004">
    <property type="protein sequence ID" value="MDE1356111.1"/>
    <property type="molecule type" value="Genomic_DNA"/>
</dbReference>
<protein>
    <submittedName>
        <fullName evidence="6">Porin</fullName>
    </submittedName>
</protein>
<dbReference type="CDD" id="cd00342">
    <property type="entry name" value="gram_neg_porins"/>
    <property type="match status" value="1"/>
</dbReference>
<accession>A0A9X4FI54</accession>
<gene>
    <name evidence="6" type="ORF">L9W73_02085</name>
</gene>
<dbReference type="RefSeq" id="WP_274673870.1">
    <property type="nucleotide sequence ID" value="NZ_JAKNAP010000004.1"/>
</dbReference>
<keyword evidence="3" id="KW-0472">Membrane</keyword>
<proteinExistence type="predicted"/>
<reference evidence="6" key="1">
    <citation type="submission" date="2022-02" db="EMBL/GenBank/DDBJ databases">
        <title>Emergence and expansion in Europe of a Vibrio aestuarianus clonal complex pathogenic for oysters.</title>
        <authorList>
            <person name="Mesnil A."/>
            <person name="Travers M.-A."/>
        </authorList>
    </citation>
    <scope>NUCLEOTIDE SEQUENCE</scope>
    <source>
        <strain evidence="6">151-ITT-15-cp-1</strain>
    </source>
</reference>